<dbReference type="InterPro" id="IPR002781">
    <property type="entry name" value="TM_pro_TauE-like"/>
</dbReference>
<keyword evidence="4 7" id="KW-0812">Transmembrane</keyword>
<evidence type="ECO:0000256" key="5">
    <source>
        <dbReference type="ARBA" id="ARBA00022989"/>
    </source>
</evidence>
<evidence type="ECO:0000256" key="4">
    <source>
        <dbReference type="ARBA" id="ARBA00022692"/>
    </source>
</evidence>
<dbReference type="GO" id="GO:0005886">
    <property type="term" value="C:plasma membrane"/>
    <property type="evidence" value="ECO:0007669"/>
    <property type="project" value="UniProtKB-SubCell"/>
</dbReference>
<keyword evidence="5 7" id="KW-1133">Transmembrane helix</keyword>
<comment type="subcellular location">
    <subcellularLocation>
        <location evidence="1">Cell membrane</location>
        <topology evidence="1">Multi-pass membrane protein</topology>
    </subcellularLocation>
</comment>
<organism evidence="8">
    <name type="scientific">marine sediment metagenome</name>
    <dbReference type="NCBI Taxonomy" id="412755"/>
    <lineage>
        <taxon>unclassified sequences</taxon>
        <taxon>metagenomes</taxon>
        <taxon>ecological metagenomes</taxon>
    </lineage>
</organism>
<keyword evidence="6 7" id="KW-0472">Membrane</keyword>
<sequence>AKVGLTAVVMPVVPILAGIFGGRLSTGILLPMLCIADIFAVKYYHRHAEWRYILRLLPWAVLGIALGIVVGGTVNDAQFRHILAAVILVGLVIMIIREFQSGTSRISERWWLSALIGLATGFTSMLTNAAGTLLAIYLFSKKLPKNSYIGTLAWFFMLVNLIKIPAHVFIWKTITLDTLLLDIALAPLILAGALLGIVVVKRIPEKPYRFLIIIMTALAALRLFF</sequence>
<evidence type="ECO:0000256" key="3">
    <source>
        <dbReference type="ARBA" id="ARBA00022475"/>
    </source>
</evidence>
<proteinExistence type="predicted"/>
<comment type="caution">
    <text evidence="8">The sequence shown here is derived from an EMBL/GenBank/DDBJ whole genome shotgun (WGS) entry which is preliminary data.</text>
</comment>
<keyword evidence="3" id="KW-1003">Cell membrane</keyword>
<dbReference type="PANTHER" id="PTHR30269">
    <property type="entry name" value="TRANSMEMBRANE PROTEIN YFCA"/>
    <property type="match status" value="1"/>
</dbReference>
<evidence type="ECO:0000256" key="7">
    <source>
        <dbReference type="SAM" id="Phobius"/>
    </source>
</evidence>
<feature type="non-terminal residue" evidence="8">
    <location>
        <position position="1"/>
    </location>
</feature>
<dbReference type="Pfam" id="PF01925">
    <property type="entry name" value="TauE"/>
    <property type="match status" value="1"/>
</dbReference>
<gene>
    <name evidence="8" type="ORF">S12H4_51490</name>
</gene>
<evidence type="ECO:0000256" key="2">
    <source>
        <dbReference type="ARBA" id="ARBA00022448"/>
    </source>
</evidence>
<feature type="transmembrane region" description="Helical" evidence="7">
    <location>
        <begin position="151"/>
        <end position="171"/>
    </location>
</feature>
<feature type="transmembrane region" description="Helical" evidence="7">
    <location>
        <begin position="12"/>
        <end position="40"/>
    </location>
</feature>
<accession>X1VHE3</accession>
<feature type="transmembrane region" description="Helical" evidence="7">
    <location>
        <begin position="111"/>
        <end position="139"/>
    </location>
</feature>
<protein>
    <recommendedName>
        <fullName evidence="9">Membrane transporter protein</fullName>
    </recommendedName>
</protein>
<evidence type="ECO:0000256" key="6">
    <source>
        <dbReference type="ARBA" id="ARBA00023136"/>
    </source>
</evidence>
<dbReference type="PANTHER" id="PTHR30269:SF23">
    <property type="entry name" value="MEMBRANE TRANSPORTER PROTEIN YDHB-RELATED"/>
    <property type="match status" value="1"/>
</dbReference>
<feature type="transmembrane region" description="Helical" evidence="7">
    <location>
        <begin position="79"/>
        <end position="99"/>
    </location>
</feature>
<feature type="transmembrane region" description="Helical" evidence="7">
    <location>
        <begin position="206"/>
        <end position="224"/>
    </location>
</feature>
<evidence type="ECO:0008006" key="9">
    <source>
        <dbReference type="Google" id="ProtNLM"/>
    </source>
</evidence>
<evidence type="ECO:0000256" key="1">
    <source>
        <dbReference type="ARBA" id="ARBA00004651"/>
    </source>
</evidence>
<name>X1VHE3_9ZZZZ</name>
<feature type="transmembrane region" description="Helical" evidence="7">
    <location>
        <begin position="52"/>
        <end position="73"/>
    </location>
</feature>
<dbReference type="InterPro" id="IPR052017">
    <property type="entry name" value="TSUP"/>
</dbReference>
<feature type="transmembrane region" description="Helical" evidence="7">
    <location>
        <begin position="178"/>
        <end position="200"/>
    </location>
</feature>
<reference evidence="8" key="1">
    <citation type="journal article" date="2014" name="Front. Microbiol.">
        <title>High frequency of phylogenetically diverse reductive dehalogenase-homologous genes in deep subseafloor sedimentary metagenomes.</title>
        <authorList>
            <person name="Kawai M."/>
            <person name="Futagami T."/>
            <person name="Toyoda A."/>
            <person name="Takaki Y."/>
            <person name="Nishi S."/>
            <person name="Hori S."/>
            <person name="Arai W."/>
            <person name="Tsubouchi T."/>
            <person name="Morono Y."/>
            <person name="Uchiyama I."/>
            <person name="Ito T."/>
            <person name="Fujiyama A."/>
            <person name="Inagaki F."/>
            <person name="Takami H."/>
        </authorList>
    </citation>
    <scope>NUCLEOTIDE SEQUENCE</scope>
    <source>
        <strain evidence="8">Expedition CK06-06</strain>
    </source>
</reference>
<dbReference type="EMBL" id="BARW01032543">
    <property type="protein sequence ID" value="GAJ14266.1"/>
    <property type="molecule type" value="Genomic_DNA"/>
</dbReference>
<dbReference type="AlphaFoldDB" id="X1VHE3"/>
<keyword evidence="2" id="KW-0813">Transport</keyword>
<evidence type="ECO:0000313" key="8">
    <source>
        <dbReference type="EMBL" id="GAJ14266.1"/>
    </source>
</evidence>